<dbReference type="Gene3D" id="1.10.357.10">
    <property type="entry name" value="Tetracycline Repressor, domain 2"/>
    <property type="match status" value="1"/>
</dbReference>
<evidence type="ECO:0008006" key="3">
    <source>
        <dbReference type="Google" id="ProtNLM"/>
    </source>
</evidence>
<protein>
    <recommendedName>
        <fullName evidence="3">Transcriptional regulator, TetR family</fullName>
    </recommendedName>
</protein>
<keyword evidence="2" id="KW-1185">Reference proteome</keyword>
<evidence type="ECO:0000313" key="1">
    <source>
        <dbReference type="EMBL" id="GGC33387.1"/>
    </source>
</evidence>
<dbReference type="InterPro" id="IPR009057">
    <property type="entry name" value="Homeodomain-like_sf"/>
</dbReference>
<dbReference type="EMBL" id="BMIK01000009">
    <property type="protein sequence ID" value="GGC33387.1"/>
    <property type="molecule type" value="Genomic_DNA"/>
</dbReference>
<organism evidence="1 2">
    <name type="scientific">Parapedobacter defluvii</name>
    <dbReference type="NCBI Taxonomy" id="2045106"/>
    <lineage>
        <taxon>Bacteria</taxon>
        <taxon>Pseudomonadati</taxon>
        <taxon>Bacteroidota</taxon>
        <taxon>Sphingobacteriia</taxon>
        <taxon>Sphingobacteriales</taxon>
        <taxon>Sphingobacteriaceae</taxon>
        <taxon>Parapedobacter</taxon>
    </lineage>
</organism>
<proteinExistence type="predicted"/>
<gene>
    <name evidence="1" type="ORF">GCM10011386_26850</name>
</gene>
<comment type="caution">
    <text evidence="1">The sequence shown here is derived from an EMBL/GenBank/DDBJ whole genome shotgun (WGS) entry which is preliminary data.</text>
</comment>
<name>A0ABQ1M1X3_9SPHI</name>
<reference evidence="2" key="1">
    <citation type="journal article" date="2019" name="Int. J. Syst. Evol. Microbiol.">
        <title>The Global Catalogue of Microorganisms (GCM) 10K type strain sequencing project: providing services to taxonomists for standard genome sequencing and annotation.</title>
        <authorList>
            <consortium name="The Broad Institute Genomics Platform"/>
            <consortium name="The Broad Institute Genome Sequencing Center for Infectious Disease"/>
            <person name="Wu L."/>
            <person name="Ma J."/>
        </authorList>
    </citation>
    <scope>NUCLEOTIDE SEQUENCE [LARGE SCALE GENOMIC DNA]</scope>
    <source>
        <strain evidence="2">CGMCC 1.15342</strain>
    </source>
</reference>
<evidence type="ECO:0000313" key="2">
    <source>
        <dbReference type="Proteomes" id="UP000597338"/>
    </source>
</evidence>
<sequence>MMATPRKKYKVRDREATMRALKEAVGEILRETGFHDLRTTTIARRVGRDKNMIRYHFGGLGQLLAEYVRDRDYWPPFFERFRPTEPLSATEMEAVFTELMQENFQHFLDDREMQRVILWQASEYHPVMRSASAKREAEGMQLIRLADRWFSGTDVHFGAVLAVVLGGTYFPVLQSSANNGPVCGLDLNASRNRDILRRTIGQIIHWAWRAAAESKKGIEMKELNYEYELLDNLAATPRKADGQGGPDPLISTEAKRLEALLLAELLRLDNETQIRLFLKAHLNRLVGLCNSLYDPQSPYNPDAEVLVGIMDALRRAVSDMLPEEIVLPEIFRDTMGVRLRARWEAVKRSLTDMAIDTALLNIMDVPLERFGDKTKAATWMAFQYLRKYTEGLEGLVAEGVLDKWLVCIRLIALGFNHARFAAYLAHAIRFKANGMDGPARADYLKGIRQHVLQTHRLTMLRFDRDMPPMSEELIRWLDAEIGGNGGIARQRHNVMKLNTTFKATQLALWQKLLYDHGMYDEANLDLFAEKTAHAFATRGQESLSPASIKSKFYTKEPSAIRAIGKLLDDLRKDIDDFG</sequence>
<dbReference type="Proteomes" id="UP000597338">
    <property type="component" value="Unassembled WGS sequence"/>
</dbReference>
<dbReference type="SUPFAM" id="SSF46689">
    <property type="entry name" value="Homeodomain-like"/>
    <property type="match status" value="1"/>
</dbReference>
<accession>A0ABQ1M1X3</accession>